<dbReference type="AlphaFoldDB" id="A0AAE7NS74"/>
<name>A0AAE7NS74_9BRAD</name>
<sequence>MWAAYTVQRFLHFDDIAGIRSLYGTRTVASDHFYTTSTVERDNAVSEIGYVSEGVACYVYNNKQAGTTELYRLLNPANGDHSYTTSVAEDDNTFNNLGHTREGVACYVYGTKQAATTELCRVLKTT</sequence>
<protein>
    <recommendedName>
        <fullName evidence="1">DUF5648 domain-containing protein</fullName>
    </recommendedName>
</protein>
<dbReference type="KEGG" id="barh:WN72_30425"/>
<organism evidence="2 3">
    <name type="scientific">Bradyrhizobium arachidis</name>
    <dbReference type="NCBI Taxonomy" id="858423"/>
    <lineage>
        <taxon>Bacteria</taxon>
        <taxon>Pseudomonadati</taxon>
        <taxon>Pseudomonadota</taxon>
        <taxon>Alphaproteobacteria</taxon>
        <taxon>Hyphomicrobiales</taxon>
        <taxon>Nitrobacteraceae</taxon>
        <taxon>Bradyrhizobium</taxon>
    </lineage>
</organism>
<proteinExistence type="predicted"/>
<accession>A0AAE7NS74</accession>
<dbReference type="Proteomes" id="UP000594015">
    <property type="component" value="Chromosome"/>
</dbReference>
<dbReference type="EMBL" id="CP030050">
    <property type="protein sequence ID" value="QOZ70142.1"/>
    <property type="molecule type" value="Genomic_DNA"/>
</dbReference>
<dbReference type="RefSeq" id="WP_092220839.1">
    <property type="nucleotide sequence ID" value="NZ_CP030050.1"/>
</dbReference>
<reference evidence="2 3" key="1">
    <citation type="submission" date="2018-06" db="EMBL/GenBank/DDBJ databases">
        <title>Comparative genomics of Bradyrhizobium nodulating Arachidis hypogaea.</title>
        <authorList>
            <person name="Li Y."/>
        </authorList>
    </citation>
    <scope>NUCLEOTIDE SEQUENCE [LARGE SCALE GENOMIC DNA]</scope>
    <source>
        <strain evidence="2 3">CCBAU 051107</strain>
    </source>
</reference>
<feature type="domain" description="DUF5648" evidence="1">
    <location>
        <begin position="29"/>
        <end position="124"/>
    </location>
</feature>
<gene>
    <name evidence="2" type="ORF">WN72_30425</name>
</gene>
<evidence type="ECO:0000259" key="1">
    <source>
        <dbReference type="Pfam" id="PF18885"/>
    </source>
</evidence>
<evidence type="ECO:0000313" key="3">
    <source>
        <dbReference type="Proteomes" id="UP000594015"/>
    </source>
</evidence>
<dbReference type="Pfam" id="PF18885">
    <property type="entry name" value="DUF5648"/>
    <property type="match status" value="1"/>
</dbReference>
<dbReference type="InterPro" id="IPR043708">
    <property type="entry name" value="DUF5648"/>
</dbReference>
<evidence type="ECO:0000313" key="2">
    <source>
        <dbReference type="EMBL" id="QOZ70142.1"/>
    </source>
</evidence>